<keyword evidence="3" id="KW-1185">Reference proteome</keyword>
<proteinExistence type="predicted"/>
<accession>A0AAD3XGQ7</accession>
<dbReference type="EMBL" id="BSYO01000004">
    <property type="protein sequence ID" value="GMH03883.1"/>
    <property type="molecule type" value="Genomic_DNA"/>
</dbReference>
<feature type="region of interest" description="Disordered" evidence="1">
    <location>
        <begin position="1"/>
        <end position="45"/>
    </location>
</feature>
<feature type="compositionally biased region" description="Low complexity" evidence="1">
    <location>
        <begin position="26"/>
        <end position="35"/>
    </location>
</feature>
<sequence>MKQPQFSNPLSPSEDPAATNGGGGSISSSRNTNGSQKRRVPTPQELISHYESQGLESQEAAVRVIGDLQHMLRKVVTSGRGKKDRFTAESSRKLDTANARLAIVEMKLDSKPGFPESLAIGIASAASFRGITAVWPRVVGAAAQIWNSVRSSTSNS</sequence>
<protein>
    <submittedName>
        <fullName evidence="2">Uncharacterized protein</fullName>
    </submittedName>
</protein>
<gene>
    <name evidence="2" type="ORF">Nepgr_005722</name>
</gene>
<dbReference type="Proteomes" id="UP001279734">
    <property type="component" value="Unassembled WGS sequence"/>
</dbReference>
<reference evidence="2" key="1">
    <citation type="submission" date="2023-05" db="EMBL/GenBank/DDBJ databases">
        <title>Nepenthes gracilis genome sequencing.</title>
        <authorList>
            <person name="Fukushima K."/>
        </authorList>
    </citation>
    <scope>NUCLEOTIDE SEQUENCE</scope>
    <source>
        <strain evidence="2">SING2019-196</strain>
    </source>
</reference>
<comment type="caution">
    <text evidence="2">The sequence shown here is derived from an EMBL/GenBank/DDBJ whole genome shotgun (WGS) entry which is preliminary data.</text>
</comment>
<evidence type="ECO:0000313" key="3">
    <source>
        <dbReference type="Proteomes" id="UP001279734"/>
    </source>
</evidence>
<name>A0AAD3XGQ7_NEPGR</name>
<evidence type="ECO:0000256" key="1">
    <source>
        <dbReference type="SAM" id="MobiDB-lite"/>
    </source>
</evidence>
<organism evidence="2 3">
    <name type="scientific">Nepenthes gracilis</name>
    <name type="common">Slender pitcher plant</name>
    <dbReference type="NCBI Taxonomy" id="150966"/>
    <lineage>
        <taxon>Eukaryota</taxon>
        <taxon>Viridiplantae</taxon>
        <taxon>Streptophyta</taxon>
        <taxon>Embryophyta</taxon>
        <taxon>Tracheophyta</taxon>
        <taxon>Spermatophyta</taxon>
        <taxon>Magnoliopsida</taxon>
        <taxon>eudicotyledons</taxon>
        <taxon>Gunneridae</taxon>
        <taxon>Pentapetalae</taxon>
        <taxon>Caryophyllales</taxon>
        <taxon>Nepenthaceae</taxon>
        <taxon>Nepenthes</taxon>
    </lineage>
</organism>
<feature type="compositionally biased region" description="Polar residues" evidence="1">
    <location>
        <begin position="1"/>
        <end position="11"/>
    </location>
</feature>
<dbReference type="AlphaFoldDB" id="A0AAD3XGQ7"/>
<evidence type="ECO:0000313" key="2">
    <source>
        <dbReference type="EMBL" id="GMH03883.1"/>
    </source>
</evidence>